<organism evidence="3 5">
    <name type="scientific">Wallemia ichthyophaga</name>
    <dbReference type="NCBI Taxonomy" id="245174"/>
    <lineage>
        <taxon>Eukaryota</taxon>
        <taxon>Fungi</taxon>
        <taxon>Dikarya</taxon>
        <taxon>Basidiomycota</taxon>
        <taxon>Wallemiomycotina</taxon>
        <taxon>Wallemiomycetes</taxon>
        <taxon>Wallemiales</taxon>
        <taxon>Wallemiaceae</taxon>
        <taxon>Wallemia</taxon>
    </lineage>
</organism>
<name>A0A4T0KRP7_WALIC</name>
<accession>A0A4T0KRP7</accession>
<dbReference type="Proteomes" id="UP000306954">
    <property type="component" value="Unassembled WGS sequence"/>
</dbReference>
<dbReference type="PANTHER" id="PTHR37849:SF1">
    <property type="entry name" value="YALI0E11605P"/>
    <property type="match status" value="1"/>
</dbReference>
<gene>
    <name evidence="3" type="ORF">E3P86_03386</name>
    <name evidence="2" type="ORF">E3P90_03920</name>
</gene>
<protein>
    <submittedName>
        <fullName evidence="3">Uncharacterized protein</fullName>
    </submittedName>
</protein>
<dbReference type="AlphaFoldDB" id="A0A4T0KRP7"/>
<feature type="transmembrane region" description="Helical" evidence="1">
    <location>
        <begin position="15"/>
        <end position="37"/>
    </location>
</feature>
<evidence type="ECO:0000313" key="5">
    <source>
        <dbReference type="Proteomes" id="UP000310689"/>
    </source>
</evidence>
<dbReference type="PANTHER" id="PTHR37849">
    <property type="entry name" value="YALI0E11605P"/>
    <property type="match status" value="1"/>
</dbReference>
<evidence type="ECO:0000313" key="3">
    <source>
        <dbReference type="EMBL" id="TIB31081.1"/>
    </source>
</evidence>
<dbReference type="EMBL" id="SPOF01000076">
    <property type="protein sequence ID" value="TIB07781.1"/>
    <property type="molecule type" value="Genomic_DNA"/>
</dbReference>
<reference evidence="4 5" key="1">
    <citation type="submission" date="2019-03" db="EMBL/GenBank/DDBJ databases">
        <title>Sequencing 23 genomes of Wallemia ichthyophaga.</title>
        <authorList>
            <person name="Gostincar C."/>
        </authorList>
    </citation>
    <scope>NUCLEOTIDE SEQUENCE [LARGE SCALE GENOMIC DNA]</scope>
    <source>
        <strain evidence="3 5">EXF-6200</strain>
        <strain evidence="2 4">EXF-8621</strain>
    </source>
</reference>
<sequence>MNSAQLRPTKPIGGFRGGVLGFCVGFVAASMGGYMYLLEDYRKSNESIKWDIASVRNESLQLNDKFSRIDALEGDFDTLKSTLTEELSVKDTRTNSSIVGVFIRFYSAHSPTAITLLRTQRSKDVYTIIRAGY</sequence>
<proteinExistence type="predicted"/>
<keyword evidence="1" id="KW-0812">Transmembrane</keyword>
<keyword evidence="1" id="KW-1133">Transmembrane helix</keyword>
<dbReference type="EMBL" id="SPOI01000240">
    <property type="protein sequence ID" value="TIB31081.1"/>
    <property type="molecule type" value="Genomic_DNA"/>
</dbReference>
<evidence type="ECO:0000256" key="1">
    <source>
        <dbReference type="SAM" id="Phobius"/>
    </source>
</evidence>
<evidence type="ECO:0000313" key="2">
    <source>
        <dbReference type="EMBL" id="TIB07781.1"/>
    </source>
</evidence>
<evidence type="ECO:0000313" key="4">
    <source>
        <dbReference type="Proteomes" id="UP000306954"/>
    </source>
</evidence>
<dbReference type="Proteomes" id="UP000310689">
    <property type="component" value="Unassembled WGS sequence"/>
</dbReference>
<comment type="caution">
    <text evidence="3">The sequence shown here is derived from an EMBL/GenBank/DDBJ whole genome shotgun (WGS) entry which is preliminary data.</text>
</comment>
<keyword evidence="1" id="KW-0472">Membrane</keyword>